<evidence type="ECO:0000256" key="1">
    <source>
        <dbReference type="ARBA" id="ARBA00005032"/>
    </source>
</evidence>
<keyword evidence="3 4" id="KW-0833">Ubl conjugation pathway</keyword>
<dbReference type="GO" id="GO:0019781">
    <property type="term" value="F:NEDD8 activating enzyme activity"/>
    <property type="evidence" value="ECO:0007669"/>
    <property type="project" value="UniProtKB-UniRule"/>
</dbReference>
<evidence type="ECO:0000313" key="6">
    <source>
        <dbReference type="EMBL" id="GAX09280.1"/>
    </source>
</evidence>
<dbReference type="EMBL" id="BDSP01000005">
    <property type="protein sequence ID" value="GAX09280.1"/>
    <property type="molecule type" value="Genomic_DNA"/>
</dbReference>
<comment type="caution">
    <text evidence="6">The sequence shown here is derived from an EMBL/GenBank/DDBJ whole genome shotgun (WGS) entry which is preliminary data.</text>
</comment>
<dbReference type="InterPro" id="IPR045886">
    <property type="entry name" value="ThiF/MoeB/HesA"/>
</dbReference>
<feature type="domain" description="THIF-type NAD/FAD binding fold" evidence="5">
    <location>
        <begin position="6"/>
        <end position="503"/>
    </location>
</feature>
<evidence type="ECO:0000256" key="3">
    <source>
        <dbReference type="ARBA" id="ARBA00022786"/>
    </source>
</evidence>
<evidence type="ECO:0000259" key="5">
    <source>
        <dbReference type="Pfam" id="PF00899"/>
    </source>
</evidence>
<dbReference type="PIRSF" id="PIRSF039099">
    <property type="entry name" value="APP-BP1"/>
    <property type="match status" value="1"/>
</dbReference>
<evidence type="ECO:0000313" key="7">
    <source>
        <dbReference type="Proteomes" id="UP000198406"/>
    </source>
</evidence>
<dbReference type="InParanoid" id="A0A1Z5J5L8"/>
<dbReference type="OrthoDB" id="1708823at2759"/>
<dbReference type="AlphaFoldDB" id="A0A1Z5J5L8"/>
<sequence>MTDNKYDRQLRLWGAAGQAALGNTCVVLIRATAAGTETLKNLVLPGIGSFLVVDDSSGVSDCTSNFFLESNSNKSRAQMATEYLMELNPDVTGDWKDIAGGLVAEKFDLLQFFPDKKKVLVIAADCEPPLRQAIAQTCWDQNVPMIAVHSYGLVGVVQIQTAPLLLLEPKMRDSVPDLRLMCPFPALQQAFEEKYAGDAVWAGLSSQEFGQVPYPFILLFVKKKWKESHTGGLPTSFAEKQEFQAEIKKMARNYDNELNFQQAVENAYLAYTSPKTVDIDYLLSACNSERDLVLLRALQSFLQQHGGVPPVVGKIPDMAASTTEYVKLQELYQQQAKKDFDCVRANCTGAISVTDDEVSLLCQNAVHLDWLQTGPLPTFLGYHPTEDVVNDLGASEQDEERPEQTALWWYLGFAACQMFWEREKRYPGVNDDFEKDIPRLVECWECVKTAYGLFLEDTRICKEMARFGNAEVHNIASVVGGVASQEAVKLITGQYIPIKNTYVFNGISSMGGVYQF</sequence>
<dbReference type="PANTHER" id="PTHR10953:SF29">
    <property type="entry name" value="NEDD8-ACTIVATING ENZYME E1 REGULATORY SUBUNIT"/>
    <property type="match status" value="1"/>
</dbReference>
<proteinExistence type="inferred from homology"/>
<dbReference type="Pfam" id="PF00899">
    <property type="entry name" value="ThiF"/>
    <property type="match status" value="1"/>
</dbReference>
<gene>
    <name evidence="6" type="ORF">FisN_17Lh027</name>
</gene>
<dbReference type="InterPro" id="IPR030667">
    <property type="entry name" value="APP-BP1"/>
</dbReference>
<comment type="similarity">
    <text evidence="2 4">Belongs to the ubiquitin-activating E1 family. ULA1 subfamily.</text>
</comment>
<dbReference type="PANTHER" id="PTHR10953">
    <property type="entry name" value="UBIQUITIN-ACTIVATING ENZYME E1"/>
    <property type="match status" value="1"/>
</dbReference>
<dbReference type="GO" id="GO:0045116">
    <property type="term" value="P:protein neddylation"/>
    <property type="evidence" value="ECO:0007669"/>
    <property type="project" value="UniProtKB-UniRule"/>
</dbReference>
<protein>
    <recommendedName>
        <fullName evidence="4">NEDD8-activating enzyme E1 regulatory subunit</fullName>
    </recommendedName>
</protein>
<keyword evidence="7" id="KW-1185">Reference proteome</keyword>
<dbReference type="SUPFAM" id="SSF69572">
    <property type="entry name" value="Activating enzymes of the ubiquitin-like proteins"/>
    <property type="match status" value="1"/>
</dbReference>
<dbReference type="UniPathway" id="UPA00885"/>
<dbReference type="InterPro" id="IPR035985">
    <property type="entry name" value="Ubiquitin-activating_enz"/>
</dbReference>
<dbReference type="InterPro" id="IPR000594">
    <property type="entry name" value="ThiF_NAD_FAD-bd"/>
</dbReference>
<evidence type="ECO:0000256" key="4">
    <source>
        <dbReference type="PIRNR" id="PIRNR039099"/>
    </source>
</evidence>
<dbReference type="GO" id="GO:0005737">
    <property type="term" value="C:cytoplasm"/>
    <property type="evidence" value="ECO:0007669"/>
    <property type="project" value="TreeGrafter"/>
</dbReference>
<reference evidence="6 7" key="1">
    <citation type="journal article" date="2015" name="Plant Cell">
        <title>Oil accumulation by the oleaginous diatom Fistulifera solaris as revealed by the genome and transcriptome.</title>
        <authorList>
            <person name="Tanaka T."/>
            <person name="Maeda Y."/>
            <person name="Veluchamy A."/>
            <person name="Tanaka M."/>
            <person name="Abida H."/>
            <person name="Marechal E."/>
            <person name="Bowler C."/>
            <person name="Muto M."/>
            <person name="Sunaga Y."/>
            <person name="Tanaka M."/>
            <person name="Yoshino T."/>
            <person name="Taniguchi T."/>
            <person name="Fukuda Y."/>
            <person name="Nemoto M."/>
            <person name="Matsumoto M."/>
            <person name="Wong P.S."/>
            <person name="Aburatani S."/>
            <person name="Fujibuchi W."/>
        </authorList>
    </citation>
    <scope>NUCLEOTIDE SEQUENCE [LARGE SCALE GENOMIC DNA]</scope>
    <source>
        <strain evidence="6 7">JPCC DA0580</strain>
    </source>
</reference>
<organism evidence="6 7">
    <name type="scientific">Fistulifera solaris</name>
    <name type="common">Oleaginous diatom</name>
    <dbReference type="NCBI Taxonomy" id="1519565"/>
    <lineage>
        <taxon>Eukaryota</taxon>
        <taxon>Sar</taxon>
        <taxon>Stramenopiles</taxon>
        <taxon>Ochrophyta</taxon>
        <taxon>Bacillariophyta</taxon>
        <taxon>Bacillariophyceae</taxon>
        <taxon>Bacillariophycidae</taxon>
        <taxon>Naviculales</taxon>
        <taxon>Naviculaceae</taxon>
        <taxon>Fistulifera</taxon>
    </lineage>
</organism>
<accession>A0A1Z5J5L8</accession>
<comment type="pathway">
    <text evidence="1 4">Protein modification; protein neddylation.</text>
</comment>
<dbReference type="Proteomes" id="UP000198406">
    <property type="component" value="Unassembled WGS sequence"/>
</dbReference>
<evidence type="ECO:0000256" key="2">
    <source>
        <dbReference type="ARBA" id="ARBA00006868"/>
    </source>
</evidence>
<name>A0A1Z5J5L8_FISSO</name>
<dbReference type="Gene3D" id="3.40.50.720">
    <property type="entry name" value="NAD(P)-binding Rossmann-like Domain"/>
    <property type="match status" value="2"/>
</dbReference>